<keyword evidence="2" id="KW-0378">Hydrolase</keyword>
<evidence type="ECO:0000313" key="3">
    <source>
        <dbReference type="Proteomes" id="UP001374803"/>
    </source>
</evidence>
<dbReference type="RefSeq" id="WP_394839034.1">
    <property type="nucleotide sequence ID" value="NZ_CP089929.1"/>
</dbReference>
<evidence type="ECO:0000259" key="1">
    <source>
        <dbReference type="Pfam" id="PF00561"/>
    </source>
</evidence>
<protein>
    <submittedName>
        <fullName evidence="2">Alpha/beta hydrolase</fullName>
    </submittedName>
</protein>
<gene>
    <name evidence="2" type="ORF">LVJ94_19280</name>
</gene>
<organism evidence="2 3">
    <name type="scientific">Pendulispora rubella</name>
    <dbReference type="NCBI Taxonomy" id="2741070"/>
    <lineage>
        <taxon>Bacteria</taxon>
        <taxon>Pseudomonadati</taxon>
        <taxon>Myxococcota</taxon>
        <taxon>Myxococcia</taxon>
        <taxon>Myxococcales</taxon>
        <taxon>Sorangiineae</taxon>
        <taxon>Pendulisporaceae</taxon>
        <taxon>Pendulispora</taxon>
    </lineage>
</organism>
<dbReference type="InterPro" id="IPR029058">
    <property type="entry name" value="AB_hydrolase_fold"/>
</dbReference>
<dbReference type="InterPro" id="IPR000073">
    <property type="entry name" value="AB_hydrolase_1"/>
</dbReference>
<accession>A0ABZ2LHW1</accession>
<dbReference type="Proteomes" id="UP001374803">
    <property type="component" value="Chromosome"/>
</dbReference>
<dbReference type="SUPFAM" id="SSF53474">
    <property type="entry name" value="alpha/beta-Hydrolases"/>
    <property type="match status" value="1"/>
</dbReference>
<dbReference type="InterPro" id="IPR050266">
    <property type="entry name" value="AB_hydrolase_sf"/>
</dbReference>
<keyword evidence="3" id="KW-1185">Reference proteome</keyword>
<feature type="domain" description="AB hydrolase-1" evidence="1">
    <location>
        <begin position="33"/>
        <end position="282"/>
    </location>
</feature>
<sequence length="300" mass="32848">MSNETQRVGLPTGQHEVVIGGTSMVYHVHGSGPVVVAHPGGPGGGWRYLRMPEVEKFATVVYVEPIGTGASGRFENPADYSLQLDASNVEGLRAHLGIDKIALLGHSYGGFVALTYALAHPDHLAALVLYDTSPTNGPDFDKDVASNLQWFKDEPWFGEATAAFQQLSKSQSDEELTATFARVIPLYIAHWPQRRNELEGRMSRMELHVERSYRRKVGGPSVPSTPYDVRPRLGEIKVPTLVQVGAKDFICSAKMAEVIHRGIDGSRLVVFPETAHLAHIETPHEYARSIREFLGSAAGL</sequence>
<dbReference type="PANTHER" id="PTHR43798">
    <property type="entry name" value="MONOACYLGLYCEROL LIPASE"/>
    <property type="match status" value="1"/>
</dbReference>
<dbReference type="EMBL" id="CP089983">
    <property type="protein sequence ID" value="WXB09361.1"/>
    <property type="molecule type" value="Genomic_DNA"/>
</dbReference>
<evidence type="ECO:0000313" key="2">
    <source>
        <dbReference type="EMBL" id="WXB09361.1"/>
    </source>
</evidence>
<dbReference type="Gene3D" id="3.40.50.1820">
    <property type="entry name" value="alpha/beta hydrolase"/>
    <property type="match status" value="1"/>
</dbReference>
<dbReference type="PANTHER" id="PTHR43798:SF33">
    <property type="entry name" value="HYDROLASE, PUTATIVE (AFU_ORTHOLOGUE AFUA_2G14860)-RELATED"/>
    <property type="match status" value="1"/>
</dbReference>
<name>A0ABZ2LHW1_9BACT</name>
<proteinExistence type="predicted"/>
<dbReference type="InterPro" id="IPR000639">
    <property type="entry name" value="Epox_hydrolase-like"/>
</dbReference>
<dbReference type="PRINTS" id="PR00412">
    <property type="entry name" value="EPOXHYDRLASE"/>
</dbReference>
<dbReference type="Pfam" id="PF00561">
    <property type="entry name" value="Abhydrolase_1"/>
    <property type="match status" value="1"/>
</dbReference>
<reference evidence="2" key="1">
    <citation type="submission" date="2021-12" db="EMBL/GenBank/DDBJ databases">
        <title>Discovery of the Pendulisporaceae a myxobacterial family with distinct sporulation behavior and unique specialized metabolism.</title>
        <authorList>
            <person name="Garcia R."/>
            <person name="Popoff A."/>
            <person name="Bader C.D."/>
            <person name="Loehr J."/>
            <person name="Walesch S."/>
            <person name="Walt C."/>
            <person name="Boldt J."/>
            <person name="Bunk B."/>
            <person name="Haeckl F.J.F.P.J."/>
            <person name="Gunesch A.P."/>
            <person name="Birkelbach J."/>
            <person name="Nuebel U."/>
            <person name="Pietschmann T."/>
            <person name="Bach T."/>
            <person name="Mueller R."/>
        </authorList>
    </citation>
    <scope>NUCLEOTIDE SEQUENCE</scope>
    <source>
        <strain evidence="2">MSr11367</strain>
    </source>
</reference>
<dbReference type="GO" id="GO:0016787">
    <property type="term" value="F:hydrolase activity"/>
    <property type="evidence" value="ECO:0007669"/>
    <property type="project" value="UniProtKB-KW"/>
</dbReference>